<dbReference type="RefSeq" id="WP_123211927.1">
    <property type="nucleotide sequence ID" value="NZ_RJVO01000004.1"/>
</dbReference>
<comment type="caution">
    <text evidence="3">The sequence shown here is derived from an EMBL/GenBank/DDBJ whole genome shotgun (WGS) entry which is preliminary data.</text>
</comment>
<dbReference type="SUPFAM" id="SSF51206">
    <property type="entry name" value="cAMP-binding domain-like"/>
    <property type="match status" value="2"/>
</dbReference>
<dbReference type="InterPro" id="IPR014710">
    <property type="entry name" value="RmlC-like_jellyroll"/>
</dbReference>
<dbReference type="Pfam" id="PF00027">
    <property type="entry name" value="cNMP_binding"/>
    <property type="match status" value="1"/>
</dbReference>
<dbReference type="PROSITE" id="PS50206">
    <property type="entry name" value="RHODANESE_3"/>
    <property type="match status" value="1"/>
</dbReference>
<dbReference type="InterPro" id="IPR036873">
    <property type="entry name" value="Rhodanese-like_dom_sf"/>
</dbReference>
<evidence type="ECO:0000259" key="2">
    <source>
        <dbReference type="PROSITE" id="PS50206"/>
    </source>
</evidence>
<dbReference type="CDD" id="cd00158">
    <property type="entry name" value="RHOD"/>
    <property type="match status" value="1"/>
</dbReference>
<evidence type="ECO:0000313" key="3">
    <source>
        <dbReference type="EMBL" id="ROH89630.1"/>
    </source>
</evidence>
<dbReference type="CDD" id="cd00038">
    <property type="entry name" value="CAP_ED"/>
    <property type="match status" value="1"/>
</dbReference>
<name>A0A3N0VA31_9GAMM</name>
<reference evidence="3 4" key="1">
    <citation type="submission" date="2018-10" db="EMBL/GenBank/DDBJ databases">
        <authorList>
            <person name="Chen W.-M."/>
        </authorList>
    </citation>
    <scope>NUCLEOTIDE SEQUENCE [LARGE SCALE GENOMIC DNA]</scope>
    <source>
        <strain evidence="3 4">THS-13</strain>
    </source>
</reference>
<dbReference type="PANTHER" id="PTHR23011">
    <property type="entry name" value="CYCLIC NUCLEOTIDE-BINDING DOMAIN CONTAINING PROTEIN"/>
    <property type="match status" value="1"/>
</dbReference>
<dbReference type="InterPro" id="IPR001763">
    <property type="entry name" value="Rhodanese-like_dom"/>
</dbReference>
<dbReference type="InParanoid" id="A0A3N0VA31"/>
<dbReference type="SMART" id="SM00100">
    <property type="entry name" value="cNMP"/>
    <property type="match status" value="1"/>
</dbReference>
<gene>
    <name evidence="3" type="ORF">ED208_10920</name>
</gene>
<dbReference type="Gene3D" id="3.40.250.10">
    <property type="entry name" value="Rhodanese-like domain"/>
    <property type="match status" value="1"/>
</dbReference>
<dbReference type="EMBL" id="RJVO01000004">
    <property type="protein sequence ID" value="ROH89630.1"/>
    <property type="molecule type" value="Genomic_DNA"/>
</dbReference>
<sequence>MSELVSPALFATLVPLNALKSDSQSRLAKTASIGEVAAGDLLFRVGESASKALYLLSGEVQLEDASGRPLARLVAGSPEAAHRIAHQSPRKVAARALGNARLLAVDASLLDVMLTWDQTGKFEVEELGSQPDDAGDWMTRLLQMPIFQSVPPANLQAMFLRMQPVEVEAGQVVLKQGEAGDYFYVITEGRCMVTREAPNQKPVRLAELEAGSCFGEEALISDDPRNATVTMLTGGKLTRLSKSDFRALLNEPLSRKLKFDQAQRMVAAGEAQWLDVRMPSEVQAQPLPGALNIPLFMLRMKLALLDRNRCYITCCDSGRRSSVAVFVLTQKGYNAYTLDGGLPPRL</sequence>
<feature type="domain" description="Cyclic nucleotide-binding" evidence="1">
    <location>
        <begin position="15"/>
        <end position="114"/>
    </location>
</feature>
<keyword evidence="4" id="KW-1185">Reference proteome</keyword>
<protein>
    <submittedName>
        <fullName evidence="3">cAMP-binding protein</fullName>
    </submittedName>
</protein>
<dbReference type="SMART" id="SM00450">
    <property type="entry name" value="RHOD"/>
    <property type="match status" value="1"/>
</dbReference>
<dbReference type="InterPro" id="IPR018490">
    <property type="entry name" value="cNMP-bd_dom_sf"/>
</dbReference>
<evidence type="ECO:0000313" key="4">
    <source>
        <dbReference type="Proteomes" id="UP000282106"/>
    </source>
</evidence>
<accession>A0A3N0VA31</accession>
<dbReference type="Proteomes" id="UP000282106">
    <property type="component" value="Unassembled WGS sequence"/>
</dbReference>
<dbReference type="SUPFAM" id="SSF52821">
    <property type="entry name" value="Rhodanese/Cell cycle control phosphatase"/>
    <property type="match status" value="1"/>
</dbReference>
<dbReference type="Gene3D" id="2.60.120.10">
    <property type="entry name" value="Jelly Rolls"/>
    <property type="match status" value="2"/>
</dbReference>
<dbReference type="PROSITE" id="PS50042">
    <property type="entry name" value="CNMP_BINDING_3"/>
    <property type="match status" value="2"/>
</dbReference>
<organism evidence="3 4">
    <name type="scientific">Stagnimonas aquatica</name>
    <dbReference type="NCBI Taxonomy" id="2689987"/>
    <lineage>
        <taxon>Bacteria</taxon>
        <taxon>Pseudomonadati</taxon>
        <taxon>Pseudomonadota</taxon>
        <taxon>Gammaproteobacteria</taxon>
        <taxon>Nevskiales</taxon>
        <taxon>Nevskiaceae</taxon>
        <taxon>Stagnimonas</taxon>
    </lineage>
</organism>
<feature type="domain" description="Rhodanese" evidence="2">
    <location>
        <begin position="267"/>
        <end position="342"/>
    </location>
</feature>
<dbReference type="InterPro" id="IPR000595">
    <property type="entry name" value="cNMP-bd_dom"/>
</dbReference>
<evidence type="ECO:0000259" key="1">
    <source>
        <dbReference type="PROSITE" id="PS50042"/>
    </source>
</evidence>
<proteinExistence type="predicted"/>
<dbReference type="AlphaFoldDB" id="A0A3N0VA31"/>
<dbReference type="PRINTS" id="PR00103">
    <property type="entry name" value="CAMPKINASE"/>
</dbReference>
<dbReference type="PANTHER" id="PTHR23011:SF28">
    <property type="entry name" value="CYCLIC NUCLEOTIDE-BINDING DOMAIN CONTAINING PROTEIN"/>
    <property type="match status" value="1"/>
</dbReference>
<feature type="domain" description="Cyclic nucleotide-binding" evidence="1">
    <location>
        <begin position="146"/>
        <end position="249"/>
    </location>
</feature>
<dbReference type="Pfam" id="PF00581">
    <property type="entry name" value="Rhodanese"/>
    <property type="match status" value="1"/>
</dbReference>